<evidence type="ECO:0000256" key="7">
    <source>
        <dbReference type="ARBA" id="ARBA00023146"/>
    </source>
</evidence>
<sequence>MADIQYQPQKLEAEIQKVWDENQTFVVKEDSDKEKFYCLSMFPYPSGKLHMGHVRNYTIGDVISRFQRMQGKNVLQPMGWDAFGLPAENAAMQNQRAPAEWTYSNIDYMRNQLKSLGLGYDWSRELATCHPEYYRWEQWLFTRLMEKGLVYRKMSQVNWDPVDQCVLANEQVIDGKGWRSGAPVEKKDIVQWFVKITDYAEELLQDIDQLDGWPEQVKTMQKNWIGKSNGLQISFPIEGRPNQTLDVYTTRPDTLMGVSYVAVAADHPIAHKASIHNEALASFIEECSHTSTSEADIETMEKKGVDTGVRVRHPITDEIVPVWAANFVLMGYGTGAVMAVPAHDQRDFEFAKKYALPINAVILPEGEASVDVSEAAFTEKGVLFHSGEFDGLKSAEALEAMAKVLSEKGLGEKQTNYRLRDWGVSRQRYWGCPIPAIYCPACGVMPVPEDQLPVRLPEDLVPDGAGSPLAKLEEFKNCECPQCGGRAKRETDTFDTFFESSWYYARYTSKDCTTGMLDERADHWLPVDQYIGGIEHAILHLLYARFFHKLMRDEGLVKSDEPFKNLLTQGMVLASSWFTQDESGKQDWYSPLDVEPITDEKGTIIGGKLKSDGTEVQYGGIIKMSKSKNNGIDPQTLIDQYGADTLRLYIMFAAPPEQTLEWSDKGVEGCSRFVNRVWRQVHSHLESGAVVAGTGSEGLSKDAKALRLKLHETLQKVGDDMGRRQTFNTAIAACMELMNDISKFCVAGDADRALMQEALEVLVLMLSPMTPHMAQSLWESLGKEGLVVDVPWPAVDESALVKSEIELMVQVNGKLRGKIEVAADADKDSILNSAKENEAVQKFLEGQQIVKEILVPGRLVNLVVKPSA</sequence>
<evidence type="ECO:0000259" key="14">
    <source>
        <dbReference type="Pfam" id="PF13603"/>
    </source>
</evidence>
<dbReference type="InterPro" id="IPR009008">
    <property type="entry name" value="Val/Leu/Ile-tRNA-synth_edit"/>
</dbReference>
<dbReference type="InterPro" id="IPR002302">
    <property type="entry name" value="Leu-tRNA-ligase"/>
</dbReference>
<dbReference type="PANTHER" id="PTHR43740">
    <property type="entry name" value="LEUCYL-TRNA SYNTHETASE"/>
    <property type="match status" value="1"/>
</dbReference>
<organism evidence="15 16">
    <name type="scientific">Thiomicrorhabdus heinhorstiae</name>
    <dbReference type="NCBI Taxonomy" id="2748010"/>
    <lineage>
        <taxon>Bacteria</taxon>
        <taxon>Pseudomonadati</taxon>
        <taxon>Pseudomonadota</taxon>
        <taxon>Gammaproteobacteria</taxon>
        <taxon>Thiotrichales</taxon>
        <taxon>Piscirickettsiaceae</taxon>
        <taxon>Thiomicrorhabdus</taxon>
    </lineage>
</organism>
<dbReference type="SUPFAM" id="SSF52374">
    <property type="entry name" value="Nucleotidylyl transferase"/>
    <property type="match status" value="1"/>
</dbReference>
<dbReference type="SUPFAM" id="SSF47323">
    <property type="entry name" value="Anticodon-binding domain of a subclass of class I aminoacyl-tRNA synthetases"/>
    <property type="match status" value="1"/>
</dbReference>
<dbReference type="CDD" id="cd07958">
    <property type="entry name" value="Anticodon_Ia_Leu_BEm"/>
    <property type="match status" value="1"/>
</dbReference>
<evidence type="ECO:0000259" key="11">
    <source>
        <dbReference type="Pfam" id="PF00133"/>
    </source>
</evidence>
<evidence type="ECO:0000256" key="3">
    <source>
        <dbReference type="ARBA" id="ARBA00022598"/>
    </source>
</evidence>
<dbReference type="InterPro" id="IPR025709">
    <property type="entry name" value="Leu_tRNA-synth_edit"/>
</dbReference>
<dbReference type="EC" id="6.1.1.4" evidence="9"/>
<dbReference type="InterPro" id="IPR014729">
    <property type="entry name" value="Rossmann-like_a/b/a_fold"/>
</dbReference>
<evidence type="ECO:0000313" key="15">
    <source>
        <dbReference type="EMBL" id="MBF6058607.1"/>
    </source>
</evidence>
<keyword evidence="7 9" id="KW-0030">Aminoacyl-tRNA synthetase</keyword>
<feature type="domain" description="Methionyl/Valyl/Leucyl/Isoleucyl-tRNA synthetase anticodon-binding" evidence="12">
    <location>
        <begin position="706"/>
        <end position="828"/>
    </location>
</feature>
<reference evidence="15 16" key="1">
    <citation type="submission" date="2020-06" db="EMBL/GenBank/DDBJ databases">
        <authorList>
            <person name="Scott K."/>
        </authorList>
    </citation>
    <scope>NUCLEOTIDE SEQUENCE [LARGE SCALE GENOMIC DNA]</scope>
    <source>
        <strain evidence="15 16">HH1</strain>
    </source>
</reference>
<feature type="domain" description="Aminoacyl-tRNA synthetase class Ia" evidence="11">
    <location>
        <begin position="623"/>
        <end position="662"/>
    </location>
</feature>
<dbReference type="PANTHER" id="PTHR43740:SF2">
    <property type="entry name" value="LEUCINE--TRNA LIGASE, MITOCHONDRIAL"/>
    <property type="match status" value="1"/>
</dbReference>
<name>A0ABS0C2U7_9GAMM</name>
<dbReference type="InterPro" id="IPR013155">
    <property type="entry name" value="M/V/L/I-tRNA-synth_anticd-bd"/>
</dbReference>
<dbReference type="HAMAP" id="MF_00049_B">
    <property type="entry name" value="Leu_tRNA_synth_B"/>
    <property type="match status" value="1"/>
</dbReference>
<comment type="subcellular location">
    <subcellularLocation>
        <location evidence="9">Cytoplasm</location>
    </subcellularLocation>
</comment>
<keyword evidence="3 9" id="KW-0436">Ligase</keyword>
<feature type="domain" description="Leucyl-tRNA synthetase editing" evidence="14">
    <location>
        <begin position="222"/>
        <end position="405"/>
    </location>
</feature>
<dbReference type="SUPFAM" id="SSF50677">
    <property type="entry name" value="ValRS/IleRS/LeuRS editing domain"/>
    <property type="match status" value="1"/>
</dbReference>
<dbReference type="EMBL" id="JACBGI020000022">
    <property type="protein sequence ID" value="MBF6058607.1"/>
    <property type="molecule type" value="Genomic_DNA"/>
</dbReference>
<feature type="short sequence motif" description="'KMSKS' region" evidence="9">
    <location>
        <begin position="623"/>
        <end position="627"/>
    </location>
</feature>
<dbReference type="PROSITE" id="PS00178">
    <property type="entry name" value="AA_TRNA_LIGASE_I"/>
    <property type="match status" value="1"/>
</dbReference>
<dbReference type="RefSeq" id="WP_185978752.1">
    <property type="nucleotide sequence ID" value="NZ_JACBGI020000022.1"/>
</dbReference>
<feature type="domain" description="Methionyl/Leucyl tRNA synthetase" evidence="13">
    <location>
        <begin position="40"/>
        <end position="172"/>
    </location>
</feature>
<gene>
    <name evidence="9" type="primary">leuS</name>
    <name evidence="15" type="ORF">H8792_009665</name>
</gene>
<evidence type="ECO:0000256" key="5">
    <source>
        <dbReference type="ARBA" id="ARBA00022840"/>
    </source>
</evidence>
<keyword evidence="4 9" id="KW-0547">Nucleotide-binding</keyword>
<comment type="caution">
    <text evidence="15">The sequence shown here is derived from an EMBL/GenBank/DDBJ whole genome shotgun (WGS) entry which is preliminary data.</text>
</comment>
<keyword evidence="2 9" id="KW-0963">Cytoplasm</keyword>
<feature type="domain" description="Aminoacyl-tRNA synthetase class Ia" evidence="11">
    <location>
        <begin position="419"/>
        <end position="575"/>
    </location>
</feature>
<dbReference type="CDD" id="cd00812">
    <property type="entry name" value="LeuRS_core"/>
    <property type="match status" value="1"/>
</dbReference>
<evidence type="ECO:0000259" key="13">
    <source>
        <dbReference type="Pfam" id="PF09334"/>
    </source>
</evidence>
<evidence type="ECO:0000256" key="1">
    <source>
        <dbReference type="ARBA" id="ARBA00005594"/>
    </source>
</evidence>
<evidence type="ECO:0000256" key="4">
    <source>
        <dbReference type="ARBA" id="ARBA00022741"/>
    </source>
</evidence>
<dbReference type="Pfam" id="PF13603">
    <property type="entry name" value="tRNA-synt_1_2"/>
    <property type="match status" value="1"/>
</dbReference>
<feature type="short sequence motif" description="'HIGH' region" evidence="9">
    <location>
        <begin position="43"/>
        <end position="53"/>
    </location>
</feature>
<dbReference type="Gene3D" id="3.40.50.620">
    <property type="entry name" value="HUPs"/>
    <property type="match status" value="2"/>
</dbReference>
<keyword evidence="16" id="KW-1185">Reference proteome</keyword>
<dbReference type="Pfam" id="PF08264">
    <property type="entry name" value="Anticodon_1"/>
    <property type="match status" value="1"/>
</dbReference>
<evidence type="ECO:0000256" key="9">
    <source>
        <dbReference type="HAMAP-Rule" id="MF_00049"/>
    </source>
</evidence>
<dbReference type="InterPro" id="IPR009080">
    <property type="entry name" value="tRNAsynth_Ia_anticodon-bd"/>
</dbReference>
<evidence type="ECO:0000256" key="6">
    <source>
        <dbReference type="ARBA" id="ARBA00022917"/>
    </source>
</evidence>
<dbReference type="Gene3D" id="2.20.28.290">
    <property type="match status" value="1"/>
</dbReference>
<dbReference type="GO" id="GO:0004823">
    <property type="term" value="F:leucine-tRNA ligase activity"/>
    <property type="evidence" value="ECO:0007669"/>
    <property type="project" value="UniProtKB-EC"/>
</dbReference>
<evidence type="ECO:0000259" key="12">
    <source>
        <dbReference type="Pfam" id="PF08264"/>
    </source>
</evidence>
<feature type="binding site" evidence="9">
    <location>
        <position position="626"/>
    </location>
    <ligand>
        <name>ATP</name>
        <dbReference type="ChEBI" id="CHEBI:30616"/>
    </ligand>
</feature>
<dbReference type="InterPro" id="IPR001412">
    <property type="entry name" value="aa-tRNA-synth_I_CS"/>
</dbReference>
<keyword evidence="6 9" id="KW-0648">Protein biosynthesis</keyword>
<evidence type="ECO:0000313" key="16">
    <source>
        <dbReference type="Proteomes" id="UP001193680"/>
    </source>
</evidence>
<dbReference type="Proteomes" id="UP001193680">
    <property type="component" value="Unassembled WGS sequence"/>
</dbReference>
<dbReference type="InterPro" id="IPR015413">
    <property type="entry name" value="Methionyl/Leucyl_tRNA_Synth"/>
</dbReference>
<dbReference type="InterPro" id="IPR002300">
    <property type="entry name" value="aa-tRNA-synth_Ia"/>
</dbReference>
<keyword evidence="5 9" id="KW-0067">ATP-binding</keyword>
<dbReference type="Pfam" id="PF09334">
    <property type="entry name" value="tRNA-synt_1g"/>
    <property type="match status" value="1"/>
</dbReference>
<dbReference type="Pfam" id="PF00133">
    <property type="entry name" value="tRNA-synt_1"/>
    <property type="match status" value="2"/>
</dbReference>
<protein>
    <recommendedName>
        <fullName evidence="9">Leucine--tRNA ligase</fullName>
        <ecNumber evidence="9">6.1.1.4</ecNumber>
    </recommendedName>
    <alternativeName>
        <fullName evidence="9">Leucyl-tRNA synthetase</fullName>
        <shortName evidence="9">LeuRS</shortName>
    </alternativeName>
</protein>
<comment type="catalytic activity">
    <reaction evidence="8 9">
        <text>tRNA(Leu) + L-leucine + ATP = L-leucyl-tRNA(Leu) + AMP + diphosphate</text>
        <dbReference type="Rhea" id="RHEA:11688"/>
        <dbReference type="Rhea" id="RHEA-COMP:9613"/>
        <dbReference type="Rhea" id="RHEA-COMP:9622"/>
        <dbReference type="ChEBI" id="CHEBI:30616"/>
        <dbReference type="ChEBI" id="CHEBI:33019"/>
        <dbReference type="ChEBI" id="CHEBI:57427"/>
        <dbReference type="ChEBI" id="CHEBI:78442"/>
        <dbReference type="ChEBI" id="CHEBI:78494"/>
        <dbReference type="ChEBI" id="CHEBI:456215"/>
        <dbReference type="EC" id="6.1.1.4"/>
    </reaction>
</comment>
<reference evidence="15 16" key="2">
    <citation type="submission" date="2020-11" db="EMBL/GenBank/DDBJ databases">
        <title>Sulfur oxidizing isolate from Hospital Hole Sinkhole.</title>
        <authorList>
            <person name="Scott K.M."/>
        </authorList>
    </citation>
    <scope>NUCLEOTIDE SEQUENCE [LARGE SCALE GENOMIC DNA]</scope>
    <source>
        <strain evidence="15 16">HH1</strain>
    </source>
</reference>
<dbReference type="Gene3D" id="3.10.20.590">
    <property type="match status" value="1"/>
</dbReference>
<dbReference type="Gene3D" id="1.10.730.10">
    <property type="entry name" value="Isoleucyl-tRNA Synthetase, Domain 1"/>
    <property type="match status" value="1"/>
</dbReference>
<comment type="similarity">
    <text evidence="1 9 10">Belongs to the class-I aminoacyl-tRNA synthetase family.</text>
</comment>
<accession>A0ABS0C2U7</accession>
<proteinExistence type="inferred from homology"/>
<dbReference type="PRINTS" id="PR00985">
    <property type="entry name" value="TRNASYNTHLEU"/>
</dbReference>
<evidence type="ECO:0000256" key="8">
    <source>
        <dbReference type="ARBA" id="ARBA00047469"/>
    </source>
</evidence>
<evidence type="ECO:0000256" key="10">
    <source>
        <dbReference type="RuleBase" id="RU363035"/>
    </source>
</evidence>
<dbReference type="NCBIfam" id="TIGR00396">
    <property type="entry name" value="leuS_bact"/>
    <property type="match status" value="1"/>
</dbReference>
<evidence type="ECO:0000256" key="2">
    <source>
        <dbReference type="ARBA" id="ARBA00022490"/>
    </source>
</evidence>